<dbReference type="HOGENOM" id="CLU_094283_0_0_1"/>
<dbReference type="VEuPathDB" id="FungiDB:PV07_10652"/>
<keyword evidence="4" id="KW-1185">Reference proteome</keyword>
<evidence type="ECO:0000313" key="4">
    <source>
        <dbReference type="Proteomes" id="UP000054466"/>
    </source>
</evidence>
<evidence type="ECO:0000256" key="1">
    <source>
        <dbReference type="SAM" id="Coils"/>
    </source>
</evidence>
<reference evidence="3 4" key="1">
    <citation type="submission" date="2015-01" db="EMBL/GenBank/DDBJ databases">
        <title>The Genome Sequence of Cladophialophora immunda CBS83496.</title>
        <authorList>
            <consortium name="The Broad Institute Genomics Platform"/>
            <person name="Cuomo C."/>
            <person name="de Hoog S."/>
            <person name="Gorbushina A."/>
            <person name="Stielow B."/>
            <person name="Teixiera M."/>
            <person name="Abouelleil A."/>
            <person name="Chapman S.B."/>
            <person name="Priest M."/>
            <person name="Young S.K."/>
            <person name="Wortman J."/>
            <person name="Nusbaum C."/>
            <person name="Birren B."/>
        </authorList>
    </citation>
    <scope>NUCLEOTIDE SEQUENCE [LARGE SCALE GENOMIC DNA]</scope>
    <source>
        <strain evidence="3 4">CBS 83496</strain>
    </source>
</reference>
<accession>A0A0D1ZBA1</accession>
<feature type="compositionally biased region" description="Low complexity" evidence="2">
    <location>
        <begin position="128"/>
        <end position="144"/>
    </location>
</feature>
<dbReference type="RefSeq" id="XP_016245192.1">
    <property type="nucleotide sequence ID" value="XM_016398001.1"/>
</dbReference>
<sequence length="230" mass="26328">MVNVLKRMRGLQPKLFKVRHGEGAAILPPPPSPQLTRLSLQYDRKQWNKSTRPARIFHKDHLPRLKYHNPGLPIRVEQGPSRLRLTFESADQQALRVLEGTSLETSNDGEYRETWTAIETKSQGSDETATSTSPSSSSTSPATSIFSRSVELRLGPHQPGSIWKWFQNTTKCEDFPEDPEENEQMERLKEFFAKAEEDRQRVKAGMDAIRKQKEDLKRAREAAERMANEA</sequence>
<feature type="region of interest" description="Disordered" evidence="2">
    <location>
        <begin position="118"/>
        <end position="144"/>
    </location>
</feature>
<dbReference type="OrthoDB" id="1696305at2759"/>
<dbReference type="EMBL" id="KN847045">
    <property type="protein sequence ID" value="KIW24976.1"/>
    <property type="molecule type" value="Genomic_DNA"/>
</dbReference>
<dbReference type="AlphaFoldDB" id="A0A0D1ZBA1"/>
<evidence type="ECO:0000313" key="3">
    <source>
        <dbReference type="EMBL" id="KIW24976.1"/>
    </source>
</evidence>
<keyword evidence="1" id="KW-0175">Coiled coil</keyword>
<organism evidence="3 4">
    <name type="scientific">Cladophialophora immunda</name>
    <dbReference type="NCBI Taxonomy" id="569365"/>
    <lineage>
        <taxon>Eukaryota</taxon>
        <taxon>Fungi</taxon>
        <taxon>Dikarya</taxon>
        <taxon>Ascomycota</taxon>
        <taxon>Pezizomycotina</taxon>
        <taxon>Eurotiomycetes</taxon>
        <taxon>Chaetothyriomycetidae</taxon>
        <taxon>Chaetothyriales</taxon>
        <taxon>Herpotrichiellaceae</taxon>
        <taxon>Cladophialophora</taxon>
    </lineage>
</organism>
<feature type="compositionally biased region" description="Polar residues" evidence="2">
    <location>
        <begin position="118"/>
        <end position="127"/>
    </location>
</feature>
<evidence type="ECO:0000256" key="2">
    <source>
        <dbReference type="SAM" id="MobiDB-lite"/>
    </source>
</evidence>
<gene>
    <name evidence="3" type="ORF">PV07_10652</name>
</gene>
<dbReference type="GeneID" id="27349846"/>
<proteinExistence type="predicted"/>
<protein>
    <submittedName>
        <fullName evidence="3">Uncharacterized protein</fullName>
    </submittedName>
</protein>
<dbReference type="STRING" id="569365.A0A0D1ZBA1"/>
<dbReference type="Proteomes" id="UP000054466">
    <property type="component" value="Unassembled WGS sequence"/>
</dbReference>
<feature type="coiled-coil region" evidence="1">
    <location>
        <begin position="199"/>
        <end position="229"/>
    </location>
</feature>
<name>A0A0D1ZBA1_9EURO</name>